<dbReference type="Pfam" id="PF02350">
    <property type="entry name" value="Epimerase_2"/>
    <property type="match status" value="1"/>
</dbReference>
<name>A0A840HR60_9SPHN</name>
<proteinExistence type="inferred from homology"/>
<dbReference type="Proteomes" id="UP000575068">
    <property type="component" value="Unassembled WGS sequence"/>
</dbReference>
<evidence type="ECO:0000256" key="5">
    <source>
        <dbReference type="RuleBase" id="RU003513"/>
    </source>
</evidence>
<dbReference type="Gene3D" id="3.40.50.2000">
    <property type="entry name" value="Glycogen Phosphorylase B"/>
    <property type="match status" value="2"/>
</dbReference>
<evidence type="ECO:0000313" key="8">
    <source>
        <dbReference type="Proteomes" id="UP000575068"/>
    </source>
</evidence>
<feature type="domain" description="UDP-N-acetylglucosamine 2-epimerase" evidence="6">
    <location>
        <begin position="25"/>
        <end position="370"/>
    </location>
</feature>
<sequence>MSKQKVIIVFGTRPEAIKLFPVIQALRVHADIDTRICVTAQHRALLDQVLDIAQIVPDIDLDIMQDNQSLDSLTARLIVALGEVYDREWPDRVLVHGDTLTTMVATLAAYYRKIPVGHVEAGLRSGDIHHPWPEEVNRMVVSCIADLNFAPTQAAADALIRENRDPVTIHITGNSVIDALLATRERIRETPSLAAGLSPLAARFKGKRIIAVTSHRRENFGGGMESIASAINEVAARPDVAVIFPVHPNPNVRMIMSDMLAGRDNVVLIDPLDYPHFVRLLDMCEIVLTDSGGVQEEAPSLGKPVLVMRETTERPEGIAAGTAKLVGTDKDRIVSEIFNLLDDSEAYAAMSRAHNPFGDGKSGERIARIIADAHRG</sequence>
<dbReference type="EMBL" id="JACHOV010000001">
    <property type="protein sequence ID" value="MBB4640100.1"/>
    <property type="molecule type" value="Genomic_DNA"/>
</dbReference>
<organism evidence="7 8">
    <name type="scientific">Rhizorhapis suberifaciens</name>
    <name type="common">corky root of lettuce</name>
    <dbReference type="NCBI Taxonomy" id="13656"/>
    <lineage>
        <taxon>Bacteria</taxon>
        <taxon>Pseudomonadati</taxon>
        <taxon>Pseudomonadota</taxon>
        <taxon>Alphaproteobacteria</taxon>
        <taxon>Sphingomonadales</taxon>
        <taxon>Sphingomonadaceae</taxon>
        <taxon>Rhizorhapis</taxon>
    </lineage>
</organism>
<comment type="caution">
    <text evidence="7">The sequence shown here is derived from an EMBL/GenBank/DDBJ whole genome shotgun (WGS) entry which is preliminary data.</text>
</comment>
<dbReference type="InterPro" id="IPR029767">
    <property type="entry name" value="WecB-like"/>
</dbReference>
<dbReference type="SUPFAM" id="SSF53756">
    <property type="entry name" value="UDP-Glycosyltransferase/glycogen phosphorylase"/>
    <property type="match status" value="1"/>
</dbReference>
<evidence type="ECO:0000256" key="2">
    <source>
        <dbReference type="ARBA" id="ARBA00036080"/>
    </source>
</evidence>
<gene>
    <name evidence="7" type="ORF">HNQ99_000380</name>
</gene>
<evidence type="ECO:0000313" key="7">
    <source>
        <dbReference type="EMBL" id="MBB4640100.1"/>
    </source>
</evidence>
<dbReference type="EC" id="5.1.3.14" evidence="4"/>
<dbReference type="NCBIfam" id="TIGR00236">
    <property type="entry name" value="wecB"/>
    <property type="match status" value="1"/>
</dbReference>
<dbReference type="PANTHER" id="PTHR43174:SF2">
    <property type="entry name" value="UDP-N-ACETYLGLUCOSAMINE 2-EPIMERASE"/>
    <property type="match status" value="1"/>
</dbReference>
<reference evidence="7 8" key="1">
    <citation type="submission" date="2020-08" db="EMBL/GenBank/DDBJ databases">
        <title>Genomic Encyclopedia of Type Strains, Phase IV (KMG-IV): sequencing the most valuable type-strain genomes for metagenomic binning, comparative biology and taxonomic classification.</title>
        <authorList>
            <person name="Goeker M."/>
        </authorList>
    </citation>
    <scope>NUCLEOTIDE SEQUENCE [LARGE SCALE GENOMIC DNA]</scope>
    <source>
        <strain evidence="7 8">DSM 7465</strain>
    </source>
</reference>
<keyword evidence="1 5" id="KW-0413">Isomerase</keyword>
<dbReference type="AlphaFoldDB" id="A0A840HR60"/>
<dbReference type="InterPro" id="IPR003331">
    <property type="entry name" value="UDP_GlcNAc_Epimerase_2_dom"/>
</dbReference>
<comment type="similarity">
    <text evidence="3 5">Belongs to the UDP-N-acetylglucosamine 2-epimerase family.</text>
</comment>
<accession>A0A840HR60</accession>
<evidence type="ECO:0000256" key="1">
    <source>
        <dbReference type="ARBA" id="ARBA00023235"/>
    </source>
</evidence>
<dbReference type="PANTHER" id="PTHR43174">
    <property type="entry name" value="UDP-N-ACETYLGLUCOSAMINE 2-EPIMERASE"/>
    <property type="match status" value="1"/>
</dbReference>
<comment type="catalytic activity">
    <reaction evidence="2">
        <text>UDP-N-acetyl-alpha-D-glucosamine = UDP-N-acetyl-alpha-D-mannosamine</text>
        <dbReference type="Rhea" id="RHEA:17213"/>
        <dbReference type="ChEBI" id="CHEBI:57705"/>
        <dbReference type="ChEBI" id="CHEBI:68623"/>
        <dbReference type="EC" id="5.1.3.14"/>
    </reaction>
</comment>
<protein>
    <recommendedName>
        <fullName evidence="4">UDP-N-acetylglucosamine 2-epimerase (non-hydrolyzing)</fullName>
        <ecNumber evidence="4">5.1.3.14</ecNumber>
    </recommendedName>
</protein>
<dbReference type="CDD" id="cd03786">
    <property type="entry name" value="GTB_UDP-GlcNAc_2-Epimerase"/>
    <property type="match status" value="1"/>
</dbReference>
<evidence type="ECO:0000259" key="6">
    <source>
        <dbReference type="Pfam" id="PF02350"/>
    </source>
</evidence>
<keyword evidence="8" id="KW-1185">Reference proteome</keyword>
<evidence type="ECO:0000256" key="4">
    <source>
        <dbReference type="ARBA" id="ARBA00038858"/>
    </source>
</evidence>
<dbReference type="RefSeq" id="WP_184473932.1">
    <property type="nucleotide sequence ID" value="NZ_JACHOV010000001.1"/>
</dbReference>
<dbReference type="GO" id="GO:0008761">
    <property type="term" value="F:UDP-N-acetylglucosamine 2-epimerase activity"/>
    <property type="evidence" value="ECO:0007669"/>
    <property type="project" value="UniProtKB-EC"/>
</dbReference>
<evidence type="ECO:0000256" key="3">
    <source>
        <dbReference type="ARBA" id="ARBA00038209"/>
    </source>
</evidence>